<evidence type="ECO:0000313" key="1">
    <source>
        <dbReference type="EMBL" id="KAI3722455.1"/>
    </source>
</evidence>
<gene>
    <name evidence="1" type="ORF">L2E82_33493</name>
</gene>
<accession>A0ACB9BKB8</accession>
<evidence type="ECO:0000313" key="2">
    <source>
        <dbReference type="Proteomes" id="UP001055811"/>
    </source>
</evidence>
<organism evidence="1 2">
    <name type="scientific">Cichorium intybus</name>
    <name type="common">Chicory</name>
    <dbReference type="NCBI Taxonomy" id="13427"/>
    <lineage>
        <taxon>Eukaryota</taxon>
        <taxon>Viridiplantae</taxon>
        <taxon>Streptophyta</taxon>
        <taxon>Embryophyta</taxon>
        <taxon>Tracheophyta</taxon>
        <taxon>Spermatophyta</taxon>
        <taxon>Magnoliopsida</taxon>
        <taxon>eudicotyledons</taxon>
        <taxon>Gunneridae</taxon>
        <taxon>Pentapetalae</taxon>
        <taxon>asterids</taxon>
        <taxon>campanulids</taxon>
        <taxon>Asterales</taxon>
        <taxon>Asteraceae</taxon>
        <taxon>Cichorioideae</taxon>
        <taxon>Cichorieae</taxon>
        <taxon>Cichoriinae</taxon>
        <taxon>Cichorium</taxon>
    </lineage>
</organism>
<reference evidence="1 2" key="2">
    <citation type="journal article" date="2022" name="Mol. Ecol. Resour.">
        <title>The genomes of chicory, endive, great burdock and yacon provide insights into Asteraceae paleo-polyploidization history and plant inulin production.</title>
        <authorList>
            <person name="Fan W."/>
            <person name="Wang S."/>
            <person name="Wang H."/>
            <person name="Wang A."/>
            <person name="Jiang F."/>
            <person name="Liu H."/>
            <person name="Zhao H."/>
            <person name="Xu D."/>
            <person name="Zhang Y."/>
        </authorList>
    </citation>
    <scope>NUCLEOTIDE SEQUENCE [LARGE SCALE GENOMIC DNA]</scope>
    <source>
        <strain evidence="2">cv. Punajuju</strain>
        <tissue evidence="1">Leaves</tissue>
    </source>
</reference>
<sequence>MNKKPGRPRIHEPDDHVVEYVGIQQESQDIVSETQGAETQDSKSQARIKDLKDAKYTDAEIEEALSMEEKKGIEET</sequence>
<name>A0ACB9BKB8_CICIN</name>
<comment type="caution">
    <text evidence="1">The sequence shown here is derived from an EMBL/GenBank/DDBJ whole genome shotgun (WGS) entry which is preliminary data.</text>
</comment>
<dbReference type="Proteomes" id="UP001055811">
    <property type="component" value="Linkage Group LG06"/>
</dbReference>
<protein>
    <submittedName>
        <fullName evidence="1">Uncharacterized protein</fullName>
    </submittedName>
</protein>
<dbReference type="EMBL" id="CM042014">
    <property type="protein sequence ID" value="KAI3722455.1"/>
    <property type="molecule type" value="Genomic_DNA"/>
</dbReference>
<reference evidence="2" key="1">
    <citation type="journal article" date="2022" name="Mol. Ecol. Resour.">
        <title>The genomes of chicory, endive, great burdock and yacon provide insights into Asteraceae palaeo-polyploidization history and plant inulin production.</title>
        <authorList>
            <person name="Fan W."/>
            <person name="Wang S."/>
            <person name="Wang H."/>
            <person name="Wang A."/>
            <person name="Jiang F."/>
            <person name="Liu H."/>
            <person name="Zhao H."/>
            <person name="Xu D."/>
            <person name="Zhang Y."/>
        </authorList>
    </citation>
    <scope>NUCLEOTIDE SEQUENCE [LARGE SCALE GENOMIC DNA]</scope>
    <source>
        <strain evidence="2">cv. Punajuju</strain>
    </source>
</reference>
<keyword evidence="2" id="KW-1185">Reference proteome</keyword>
<proteinExistence type="predicted"/>